<name>A0ABS3YMD8_9BACT</name>
<proteinExistence type="predicted"/>
<organism evidence="2 3">
    <name type="scientific">Niastella soli</name>
    <dbReference type="NCBI Taxonomy" id="2821487"/>
    <lineage>
        <taxon>Bacteria</taxon>
        <taxon>Pseudomonadati</taxon>
        <taxon>Bacteroidota</taxon>
        <taxon>Chitinophagia</taxon>
        <taxon>Chitinophagales</taxon>
        <taxon>Chitinophagaceae</taxon>
        <taxon>Niastella</taxon>
    </lineage>
</organism>
<protein>
    <submittedName>
        <fullName evidence="2">Uncharacterized protein</fullName>
    </submittedName>
</protein>
<evidence type="ECO:0000313" key="3">
    <source>
        <dbReference type="Proteomes" id="UP000677244"/>
    </source>
</evidence>
<evidence type="ECO:0000256" key="1">
    <source>
        <dbReference type="SAM" id="Coils"/>
    </source>
</evidence>
<keyword evidence="1" id="KW-0175">Coiled coil</keyword>
<accession>A0ABS3YMD8</accession>
<comment type="caution">
    <text evidence="2">The sequence shown here is derived from an EMBL/GenBank/DDBJ whole genome shotgun (WGS) entry which is preliminary data.</text>
</comment>
<evidence type="ECO:0000313" key="2">
    <source>
        <dbReference type="EMBL" id="MBO9199014.1"/>
    </source>
</evidence>
<dbReference type="Proteomes" id="UP000677244">
    <property type="component" value="Unassembled WGS sequence"/>
</dbReference>
<feature type="coiled-coil region" evidence="1">
    <location>
        <begin position="24"/>
        <end position="58"/>
    </location>
</feature>
<reference evidence="2 3" key="1">
    <citation type="submission" date="2021-03" db="EMBL/GenBank/DDBJ databases">
        <title>Assistant Professor.</title>
        <authorList>
            <person name="Huq M.A."/>
        </authorList>
    </citation>
    <scope>NUCLEOTIDE SEQUENCE [LARGE SCALE GENOMIC DNA]</scope>
    <source>
        <strain evidence="2 3">MAH-29</strain>
    </source>
</reference>
<dbReference type="EMBL" id="JAGHKO010000001">
    <property type="protein sequence ID" value="MBO9199014.1"/>
    <property type="molecule type" value="Genomic_DNA"/>
</dbReference>
<gene>
    <name evidence="2" type="ORF">J7I42_01980</name>
</gene>
<sequence>MEDRVTADNNNSLLWIKQFIETEFKFKQELINRQQEEIDNLKKNLEGNQDLITDLKEKLQSCSQTNAGNNQLINKLLGDITKLQNDIDWYKRTYERRSLLGTIKEKIKRYF</sequence>
<keyword evidence="3" id="KW-1185">Reference proteome</keyword>
<dbReference type="RefSeq" id="WP_209137094.1">
    <property type="nucleotide sequence ID" value="NZ_JAGHKO010000001.1"/>
</dbReference>